<evidence type="ECO:0000256" key="6">
    <source>
        <dbReference type="ARBA" id="ARBA00023180"/>
    </source>
</evidence>
<evidence type="ECO:0000313" key="8">
    <source>
        <dbReference type="Proteomes" id="UP000652231"/>
    </source>
</evidence>
<dbReference type="SUPFAM" id="SSF52540">
    <property type="entry name" value="P-loop containing nucleoside triphosphate hydrolases"/>
    <property type="match status" value="1"/>
</dbReference>
<evidence type="ECO:0000256" key="2">
    <source>
        <dbReference type="ARBA" id="ARBA00022679"/>
    </source>
</evidence>
<dbReference type="InterPro" id="IPR005331">
    <property type="entry name" value="Sulfotransferase"/>
</dbReference>
<dbReference type="PANTHER" id="PTHR12812">
    <property type="entry name" value="HEPARAN SULFATE 6-O-SULFOTRANSFERASE 3"/>
    <property type="match status" value="1"/>
</dbReference>
<keyword evidence="8" id="KW-1185">Reference proteome</keyword>
<keyword evidence="4" id="KW-1133">Transmembrane helix</keyword>
<evidence type="ECO:0000313" key="7">
    <source>
        <dbReference type="EMBL" id="GGE00751.1"/>
    </source>
</evidence>
<evidence type="ECO:0000256" key="3">
    <source>
        <dbReference type="ARBA" id="ARBA00022692"/>
    </source>
</evidence>
<evidence type="ECO:0000256" key="5">
    <source>
        <dbReference type="ARBA" id="ARBA00023136"/>
    </source>
</evidence>
<keyword evidence="2" id="KW-0808">Transferase</keyword>
<dbReference type="InterPro" id="IPR010635">
    <property type="entry name" value="Heparan_SO4-6-sulfoTrfase"/>
</dbReference>
<dbReference type="Pfam" id="PF03567">
    <property type="entry name" value="Sulfotransfer_2"/>
    <property type="match status" value="1"/>
</dbReference>
<proteinExistence type="predicted"/>
<sequence length="221" mass="25900">MLEIIHIHIPKTAGTSLLNVFQKKYSSNEICTIKRKELNENSIKDNSEIIKNHISNEHKILHGHLYFKEIDTVLKMNTDVKIITFLRSPVDRVISNYLFFKQRIIEGKVNKNELSRKNETLMEYARLEESKNRQSKFLDGLNLENIYFLGIMESFSEDIKTLCKGLDINLTEIPELNKNNHFETSDLKVTEAEVQEIKSLNQKDLILYQNALEIRQKFNLT</sequence>
<name>A0A8J2YCE9_9FLAO</name>
<comment type="caution">
    <text evidence="7">The sequence shown here is derived from an EMBL/GenBank/DDBJ whole genome shotgun (WGS) entry which is preliminary data.</text>
</comment>
<dbReference type="GO" id="GO:0017095">
    <property type="term" value="F:heparan sulfate 6-sulfotransferase activity"/>
    <property type="evidence" value="ECO:0007669"/>
    <property type="project" value="TreeGrafter"/>
</dbReference>
<reference evidence="7" key="1">
    <citation type="journal article" date="2014" name="Int. J. Syst. Evol. Microbiol.">
        <title>Complete genome sequence of Corynebacterium casei LMG S-19264T (=DSM 44701T), isolated from a smear-ripened cheese.</title>
        <authorList>
            <consortium name="US DOE Joint Genome Institute (JGI-PGF)"/>
            <person name="Walter F."/>
            <person name="Albersmeier A."/>
            <person name="Kalinowski J."/>
            <person name="Ruckert C."/>
        </authorList>
    </citation>
    <scope>NUCLEOTIDE SEQUENCE</scope>
    <source>
        <strain evidence="7">CGMCC 1.12924</strain>
    </source>
</reference>
<comment type="subcellular location">
    <subcellularLocation>
        <location evidence="1">Membrane</location>
        <topology evidence="1">Single-pass membrane protein</topology>
    </subcellularLocation>
</comment>
<keyword evidence="5" id="KW-0472">Membrane</keyword>
<evidence type="ECO:0000256" key="1">
    <source>
        <dbReference type="ARBA" id="ARBA00004167"/>
    </source>
</evidence>
<dbReference type="Proteomes" id="UP000652231">
    <property type="component" value="Unassembled WGS sequence"/>
</dbReference>
<dbReference type="RefSeq" id="WP_188443110.1">
    <property type="nucleotide sequence ID" value="NZ_BMGK01000013.1"/>
</dbReference>
<evidence type="ECO:0008006" key="9">
    <source>
        <dbReference type="Google" id="ProtNLM"/>
    </source>
</evidence>
<reference evidence="7" key="2">
    <citation type="submission" date="2020-09" db="EMBL/GenBank/DDBJ databases">
        <authorList>
            <person name="Sun Q."/>
            <person name="Zhou Y."/>
        </authorList>
    </citation>
    <scope>NUCLEOTIDE SEQUENCE</scope>
    <source>
        <strain evidence="7">CGMCC 1.12924</strain>
    </source>
</reference>
<organism evidence="7 8">
    <name type="scientific">Planktosalinus lacus</name>
    <dbReference type="NCBI Taxonomy" id="1526573"/>
    <lineage>
        <taxon>Bacteria</taxon>
        <taxon>Pseudomonadati</taxon>
        <taxon>Bacteroidota</taxon>
        <taxon>Flavobacteriia</taxon>
        <taxon>Flavobacteriales</taxon>
        <taxon>Flavobacteriaceae</taxon>
        <taxon>Planktosalinus</taxon>
    </lineage>
</organism>
<evidence type="ECO:0000256" key="4">
    <source>
        <dbReference type="ARBA" id="ARBA00022989"/>
    </source>
</evidence>
<dbReference type="AlphaFoldDB" id="A0A8J2YCE9"/>
<dbReference type="GO" id="GO:0016020">
    <property type="term" value="C:membrane"/>
    <property type="evidence" value="ECO:0007669"/>
    <property type="project" value="UniProtKB-SubCell"/>
</dbReference>
<protein>
    <recommendedName>
        <fullName evidence="9">Sulfotransferase family protein</fullName>
    </recommendedName>
</protein>
<dbReference type="PANTHER" id="PTHR12812:SF0">
    <property type="entry name" value="HEPARAN-SULFATE 6-O-SULFOTRANSFERASE"/>
    <property type="match status" value="1"/>
</dbReference>
<gene>
    <name evidence="7" type="ORF">GCM10011312_25250</name>
</gene>
<keyword evidence="3" id="KW-0812">Transmembrane</keyword>
<dbReference type="InterPro" id="IPR027417">
    <property type="entry name" value="P-loop_NTPase"/>
</dbReference>
<dbReference type="Gene3D" id="3.40.50.300">
    <property type="entry name" value="P-loop containing nucleotide triphosphate hydrolases"/>
    <property type="match status" value="1"/>
</dbReference>
<keyword evidence="6" id="KW-0325">Glycoprotein</keyword>
<dbReference type="EMBL" id="BMGK01000013">
    <property type="protein sequence ID" value="GGE00751.1"/>
    <property type="molecule type" value="Genomic_DNA"/>
</dbReference>
<accession>A0A8J2YCE9</accession>